<dbReference type="Proteomes" id="UP000265566">
    <property type="component" value="Chromosome 2"/>
</dbReference>
<comment type="caution">
    <text evidence="2">The sequence shown here is derived from an EMBL/GenBank/DDBJ whole genome shotgun (WGS) entry which is preliminary data.</text>
</comment>
<dbReference type="PANTHER" id="PTHR47123:SF15">
    <property type="entry name" value="F-BOX PROTEIN SKIP23"/>
    <property type="match status" value="1"/>
</dbReference>
<dbReference type="Pfam" id="PF03478">
    <property type="entry name" value="Beta-prop_KIB1-4"/>
    <property type="match status" value="1"/>
</dbReference>
<evidence type="ECO:0000259" key="1">
    <source>
        <dbReference type="Pfam" id="PF03478"/>
    </source>
</evidence>
<dbReference type="AlphaFoldDB" id="A0A396JBS2"/>
<accession>A0A396JBS2</accession>
<dbReference type="Gene3D" id="1.20.1280.50">
    <property type="match status" value="1"/>
</dbReference>
<gene>
    <name evidence="2" type="ORF">MtrunA17_Chr2g0303111</name>
</gene>
<feature type="domain" description="KIB1-4 beta-propeller" evidence="1">
    <location>
        <begin position="75"/>
        <end position="340"/>
    </location>
</feature>
<proteinExistence type="predicted"/>
<dbReference type="EMBL" id="PSQE01000002">
    <property type="protein sequence ID" value="RHN73858.1"/>
    <property type="molecule type" value="Genomic_DNA"/>
</dbReference>
<dbReference type="Gramene" id="rna9741">
    <property type="protein sequence ID" value="RHN73858.1"/>
    <property type="gene ID" value="gene9741"/>
</dbReference>
<name>A0A396JBS2_MEDTR</name>
<reference evidence="2" key="1">
    <citation type="journal article" date="2018" name="Nat. Plants">
        <title>Whole-genome landscape of Medicago truncatula symbiotic genes.</title>
        <authorList>
            <person name="Pecrix Y."/>
            <person name="Gamas P."/>
            <person name="Carrere S."/>
        </authorList>
    </citation>
    <scope>NUCLEOTIDE SEQUENCE</scope>
    <source>
        <tissue evidence="2">Leaves</tissue>
    </source>
</reference>
<dbReference type="InterPro" id="IPR005174">
    <property type="entry name" value="KIB1-4_b-propeller"/>
</dbReference>
<organism evidence="2">
    <name type="scientific">Medicago truncatula</name>
    <name type="common">Barrel medic</name>
    <name type="synonym">Medicago tribuloides</name>
    <dbReference type="NCBI Taxonomy" id="3880"/>
    <lineage>
        <taxon>Eukaryota</taxon>
        <taxon>Viridiplantae</taxon>
        <taxon>Streptophyta</taxon>
        <taxon>Embryophyta</taxon>
        <taxon>Tracheophyta</taxon>
        <taxon>Spermatophyta</taxon>
        <taxon>Magnoliopsida</taxon>
        <taxon>eudicotyledons</taxon>
        <taxon>Gunneridae</taxon>
        <taxon>Pentapetalae</taxon>
        <taxon>rosids</taxon>
        <taxon>fabids</taxon>
        <taxon>Fabales</taxon>
        <taxon>Fabaceae</taxon>
        <taxon>Papilionoideae</taxon>
        <taxon>50 kb inversion clade</taxon>
        <taxon>NPAAA clade</taxon>
        <taxon>Hologalegina</taxon>
        <taxon>IRL clade</taxon>
        <taxon>Trifolieae</taxon>
        <taxon>Medicago</taxon>
    </lineage>
</organism>
<dbReference type="PANTHER" id="PTHR47123">
    <property type="entry name" value="F-BOX PROTEIN SKIP23"/>
    <property type="match status" value="1"/>
</dbReference>
<protein>
    <recommendedName>
        <fullName evidence="1">KIB1-4 beta-propeller domain-containing protein</fullName>
    </recommendedName>
</protein>
<dbReference type="InterPro" id="IPR051304">
    <property type="entry name" value="SCF_F-box_domain"/>
</dbReference>
<evidence type="ECO:0000313" key="2">
    <source>
        <dbReference type="EMBL" id="RHN73858.1"/>
    </source>
</evidence>
<sequence length="374" mass="42542">MAMAVNWSELPKDLLNLISKHIDSELDLIRFRSVCSNWRSSSIPNHHPNSTIEFPLFKAPFLSDSINNITSFCKLPKHSFFLIKPPLEQQQQTLVQPWLVRITQTSSGKNKLIHPFLSHQYQSPYPFHFPHALDFSKLSVCHLVTFINAEPLSHDYMEPEKVVSVTCQGKKPIVLATLHSIFTPVPLLLKCGDDNWKVIPDILTFSLDVCLFKGKPYVVDKVGRTITFEPDDLTVQLVAEPFVDGAGGRVKFLVENEGDLLLVDIYEICLSYYLDEDALRIYVFRLDEKEKKWVSLTSLGDRVLFLGNGCSFSASASDLCVAKGNCVIFIDYMKSGNCVFHLDQDRLSPLSDYPEYFNLFWPPPEWIVKSCISS</sequence>